<accession>A0A196SI89</accession>
<evidence type="ECO:0000256" key="1">
    <source>
        <dbReference type="ARBA" id="ARBA00004496"/>
    </source>
</evidence>
<dbReference type="OrthoDB" id="428895at2759"/>
<dbReference type="GO" id="GO:0000245">
    <property type="term" value="P:spliceosomal complex assembly"/>
    <property type="evidence" value="ECO:0007669"/>
    <property type="project" value="InterPro"/>
</dbReference>
<dbReference type="GO" id="GO:0000387">
    <property type="term" value="P:spliceosomal snRNP assembly"/>
    <property type="evidence" value="ECO:0007669"/>
    <property type="project" value="InterPro"/>
</dbReference>
<dbReference type="PIRSF" id="PIRSF038038">
    <property type="entry name" value="SMN_Gemin2"/>
    <property type="match status" value="1"/>
</dbReference>
<evidence type="ECO:0000256" key="2">
    <source>
        <dbReference type="ARBA" id="ARBA00022490"/>
    </source>
</evidence>
<dbReference type="STRING" id="478820.A0A196SI89"/>
<keyword evidence="8" id="KW-1185">Reference proteome</keyword>
<dbReference type="Gene3D" id="1.20.58.1070">
    <property type="match status" value="1"/>
</dbReference>
<dbReference type="InterPro" id="IPR035426">
    <property type="entry name" value="Gemin2/Brr1"/>
</dbReference>
<evidence type="ECO:0000313" key="7">
    <source>
        <dbReference type="EMBL" id="OAO15669.1"/>
    </source>
</evidence>
<evidence type="ECO:0000256" key="5">
    <source>
        <dbReference type="ARBA" id="ARBA00025758"/>
    </source>
</evidence>
<comment type="subcellular location">
    <subcellularLocation>
        <location evidence="1">Cytoplasm</location>
    </subcellularLocation>
</comment>
<dbReference type="AlphaFoldDB" id="A0A196SI89"/>
<dbReference type="InterPro" id="IPR017364">
    <property type="entry name" value="GEMIN2"/>
</dbReference>
<name>A0A196SI89_BLAHN</name>
<evidence type="ECO:0000256" key="4">
    <source>
        <dbReference type="ARBA" id="ARBA00023187"/>
    </source>
</evidence>
<dbReference type="PANTHER" id="PTHR12794:SF0">
    <property type="entry name" value="GEM-ASSOCIATED PROTEIN 2"/>
    <property type="match status" value="1"/>
</dbReference>
<dbReference type="GO" id="GO:0005681">
    <property type="term" value="C:spliceosomal complex"/>
    <property type="evidence" value="ECO:0007669"/>
    <property type="project" value="InterPro"/>
</dbReference>
<dbReference type="Proteomes" id="UP000078348">
    <property type="component" value="Unassembled WGS sequence"/>
</dbReference>
<dbReference type="EMBL" id="LXWW01000125">
    <property type="protein sequence ID" value="OAO15669.1"/>
    <property type="molecule type" value="Genomic_DNA"/>
</dbReference>
<proteinExistence type="inferred from homology"/>
<keyword evidence="3" id="KW-0507">mRNA processing</keyword>
<dbReference type="GO" id="GO:0032797">
    <property type="term" value="C:SMN complex"/>
    <property type="evidence" value="ECO:0007669"/>
    <property type="project" value="TreeGrafter"/>
</dbReference>
<organism evidence="7 8">
    <name type="scientific">Blastocystis sp. subtype 1 (strain ATCC 50177 / NandII)</name>
    <dbReference type="NCBI Taxonomy" id="478820"/>
    <lineage>
        <taxon>Eukaryota</taxon>
        <taxon>Sar</taxon>
        <taxon>Stramenopiles</taxon>
        <taxon>Bigyra</taxon>
        <taxon>Opalozoa</taxon>
        <taxon>Opalinata</taxon>
        <taxon>Blastocystidae</taxon>
        <taxon>Blastocystis</taxon>
    </lineage>
</organism>
<keyword evidence="4" id="KW-0508">mRNA splicing</keyword>
<keyword evidence="2" id="KW-0963">Cytoplasm</keyword>
<sequence>MNRGAFALPKYYGTNISFAREPKSALEYLMSVRHEAENMPDYEAVDKDTLVMPKRTEEATETDTNSKDDQKDIQLLIDDDWAHSVLDDFESLRDAVQHMRESIPPSTDSLFPHMNDESGWEYYCFPKGKENEDCSKLNCRKPCLSELVRMDYLTTNALLNYHYEWLAFDDIPISKDICIWFYALLVLIDMPLNVQVMGTIRSIYTFFSKKRSECENETLRACMDIVLVITGDFFHQKY</sequence>
<gene>
    <name evidence="7" type="ORF">AV274_2610</name>
</gene>
<evidence type="ECO:0000256" key="6">
    <source>
        <dbReference type="ARBA" id="ARBA00047179"/>
    </source>
</evidence>
<comment type="caution">
    <text evidence="7">The sequence shown here is derived from an EMBL/GenBank/DDBJ whole genome shotgun (WGS) entry which is preliminary data.</text>
</comment>
<dbReference type="PANTHER" id="PTHR12794">
    <property type="entry name" value="GEMIN2"/>
    <property type="match status" value="1"/>
</dbReference>
<comment type="similarity">
    <text evidence="5">Belongs to the gemin-2 family.</text>
</comment>
<protein>
    <recommendedName>
        <fullName evidence="6">Gem-associated protein 2</fullName>
    </recommendedName>
</protein>
<dbReference type="Pfam" id="PF04938">
    <property type="entry name" value="SIP1"/>
    <property type="match status" value="1"/>
</dbReference>
<evidence type="ECO:0000313" key="8">
    <source>
        <dbReference type="Proteomes" id="UP000078348"/>
    </source>
</evidence>
<evidence type="ECO:0000256" key="3">
    <source>
        <dbReference type="ARBA" id="ARBA00022664"/>
    </source>
</evidence>
<reference evidence="7 8" key="1">
    <citation type="submission" date="2016-05" db="EMBL/GenBank/DDBJ databases">
        <title>Nuclear genome of Blastocystis sp. subtype 1 NandII.</title>
        <authorList>
            <person name="Gentekaki E."/>
            <person name="Curtis B."/>
            <person name="Stairs C."/>
            <person name="Eme L."/>
            <person name="Herman E."/>
            <person name="Klimes V."/>
            <person name="Arias M.C."/>
            <person name="Elias M."/>
            <person name="Hilliou F."/>
            <person name="Klute M."/>
            <person name="Malik S.-B."/>
            <person name="Pightling A."/>
            <person name="Rachubinski R."/>
            <person name="Salas D."/>
            <person name="Schlacht A."/>
            <person name="Suga H."/>
            <person name="Archibald J."/>
            <person name="Ball S.G."/>
            <person name="Clark G."/>
            <person name="Dacks J."/>
            <person name="Van Der Giezen M."/>
            <person name="Tsaousis A."/>
            <person name="Roger A."/>
        </authorList>
    </citation>
    <scope>NUCLEOTIDE SEQUENCE [LARGE SCALE GENOMIC DNA]</scope>
    <source>
        <strain evidence="8">ATCC 50177 / NandII</strain>
    </source>
</reference>